<proteinExistence type="predicted"/>
<feature type="chain" id="PRO_5045056846" evidence="3">
    <location>
        <begin position="18"/>
        <end position="316"/>
    </location>
</feature>
<evidence type="ECO:0000256" key="2">
    <source>
        <dbReference type="SAM" id="Phobius"/>
    </source>
</evidence>
<dbReference type="InterPro" id="IPR014044">
    <property type="entry name" value="CAP_dom"/>
</dbReference>
<feature type="domain" description="LysM" evidence="4">
    <location>
        <begin position="184"/>
        <end position="228"/>
    </location>
</feature>
<evidence type="ECO:0000256" key="3">
    <source>
        <dbReference type="SAM" id="SignalP"/>
    </source>
</evidence>
<reference evidence="5 6" key="1">
    <citation type="submission" date="2023-07" db="EMBL/GenBank/DDBJ databases">
        <title>Novel species of Thermanaerothrix with wide hydrolytic capabilities.</title>
        <authorList>
            <person name="Zayulina K.S."/>
            <person name="Podosokorskaya O.A."/>
            <person name="Elcheninov A.G."/>
        </authorList>
    </citation>
    <scope>NUCLEOTIDE SEQUENCE [LARGE SCALE GENOMIC DNA]</scope>
    <source>
        <strain evidence="5 6">4228-RoL</strain>
    </source>
</reference>
<protein>
    <submittedName>
        <fullName evidence="5">CAP domain-containing protein</fullName>
    </submittedName>
</protein>
<feature type="transmembrane region" description="Helical" evidence="2">
    <location>
        <begin position="291"/>
        <end position="312"/>
    </location>
</feature>
<feature type="region of interest" description="Disordered" evidence="1">
    <location>
        <begin position="237"/>
        <end position="274"/>
    </location>
</feature>
<feature type="signal peptide" evidence="3">
    <location>
        <begin position="1"/>
        <end position="17"/>
    </location>
</feature>
<sequence length="316" mass="33119">MMTLWGALWASPFPAHAQAGSAQALIDLVNQIRTANGLPALIVDPILMATAQATAETMASSGTCAHIGNVSGRVAAAGYGGGATVFATENIACGYNRTVEQVVYQDWADATHMLPMTQANYVHVGAGVVESGDGRVYYVLHAAYFAGAAAGYTPRAPVAGTAAVTTPQIIIPVQTATPQSDGSIVHKVQPGQSLWSIAIAYGVKIADLIALNHLAPTPVLWAGQDLIVRPSFTPTLSPTVTPTVPPPTRTPTPTPTPRTPTPTRTITPTPTVTPRPWLPAQVLRDPEQRRYLGWGLLILSVVGLTVVVVAGFRGRK</sequence>
<gene>
    <name evidence="5" type="ORF">QYE77_09340</name>
</gene>
<feature type="compositionally biased region" description="Pro residues" evidence="1">
    <location>
        <begin position="243"/>
        <end position="260"/>
    </location>
</feature>
<dbReference type="PANTHER" id="PTHR31157">
    <property type="entry name" value="SCP DOMAIN-CONTAINING PROTEIN"/>
    <property type="match status" value="1"/>
</dbReference>
<dbReference type="Pfam" id="PF00188">
    <property type="entry name" value="CAP"/>
    <property type="match status" value="1"/>
</dbReference>
<dbReference type="InterPro" id="IPR035940">
    <property type="entry name" value="CAP_sf"/>
</dbReference>
<feature type="compositionally biased region" description="Low complexity" evidence="1">
    <location>
        <begin position="261"/>
        <end position="270"/>
    </location>
</feature>
<keyword evidence="6" id="KW-1185">Reference proteome</keyword>
<keyword evidence="2" id="KW-0472">Membrane</keyword>
<dbReference type="PROSITE" id="PS51782">
    <property type="entry name" value="LYSM"/>
    <property type="match status" value="1"/>
</dbReference>
<dbReference type="Gene3D" id="3.40.33.10">
    <property type="entry name" value="CAP"/>
    <property type="match status" value="1"/>
</dbReference>
<keyword evidence="3" id="KW-0732">Signal</keyword>
<organism evidence="5 6">
    <name type="scientific">Thermanaerothrix solaris</name>
    <dbReference type="NCBI Taxonomy" id="3058434"/>
    <lineage>
        <taxon>Bacteria</taxon>
        <taxon>Bacillati</taxon>
        <taxon>Chloroflexota</taxon>
        <taxon>Anaerolineae</taxon>
        <taxon>Anaerolineales</taxon>
        <taxon>Anaerolineaceae</taxon>
        <taxon>Thermanaerothrix</taxon>
    </lineage>
</organism>
<evidence type="ECO:0000259" key="4">
    <source>
        <dbReference type="PROSITE" id="PS51782"/>
    </source>
</evidence>
<dbReference type="CDD" id="cd05379">
    <property type="entry name" value="CAP_bacterial"/>
    <property type="match status" value="1"/>
</dbReference>
<dbReference type="InterPro" id="IPR018392">
    <property type="entry name" value="LysM"/>
</dbReference>
<dbReference type="RefSeq" id="WP_315625129.1">
    <property type="nucleotide sequence ID" value="NZ_JAUHMF010000002.1"/>
</dbReference>
<keyword evidence="2" id="KW-0812">Transmembrane</keyword>
<evidence type="ECO:0000256" key="1">
    <source>
        <dbReference type="SAM" id="MobiDB-lite"/>
    </source>
</evidence>
<dbReference type="Proteomes" id="UP001254165">
    <property type="component" value="Unassembled WGS sequence"/>
</dbReference>
<name>A0ABU3NNQ0_9CHLR</name>
<dbReference type="SUPFAM" id="SSF54106">
    <property type="entry name" value="LysM domain"/>
    <property type="match status" value="1"/>
</dbReference>
<evidence type="ECO:0000313" key="5">
    <source>
        <dbReference type="EMBL" id="MDT8898471.1"/>
    </source>
</evidence>
<dbReference type="EMBL" id="JAUHMF010000002">
    <property type="protein sequence ID" value="MDT8898471.1"/>
    <property type="molecule type" value="Genomic_DNA"/>
</dbReference>
<comment type="caution">
    <text evidence="5">The sequence shown here is derived from an EMBL/GenBank/DDBJ whole genome shotgun (WGS) entry which is preliminary data.</text>
</comment>
<dbReference type="Pfam" id="PF01476">
    <property type="entry name" value="LysM"/>
    <property type="match status" value="1"/>
</dbReference>
<accession>A0ABU3NNQ0</accession>
<dbReference type="CDD" id="cd00118">
    <property type="entry name" value="LysM"/>
    <property type="match status" value="1"/>
</dbReference>
<dbReference type="SMART" id="SM00257">
    <property type="entry name" value="LysM"/>
    <property type="match status" value="1"/>
</dbReference>
<keyword evidence="2" id="KW-1133">Transmembrane helix</keyword>
<evidence type="ECO:0000313" key="6">
    <source>
        <dbReference type="Proteomes" id="UP001254165"/>
    </source>
</evidence>
<dbReference type="PANTHER" id="PTHR31157:SF1">
    <property type="entry name" value="SCP DOMAIN-CONTAINING PROTEIN"/>
    <property type="match status" value="1"/>
</dbReference>
<dbReference type="SUPFAM" id="SSF55797">
    <property type="entry name" value="PR-1-like"/>
    <property type="match status" value="1"/>
</dbReference>
<dbReference type="InterPro" id="IPR036779">
    <property type="entry name" value="LysM_dom_sf"/>
</dbReference>
<dbReference type="Gene3D" id="3.10.350.10">
    <property type="entry name" value="LysM domain"/>
    <property type="match status" value="1"/>
</dbReference>